<dbReference type="EMBL" id="JAXIOK010000001">
    <property type="protein sequence ID" value="KAK4779648.1"/>
    <property type="molecule type" value="Genomic_DNA"/>
</dbReference>
<dbReference type="AlphaFoldDB" id="A0AAN7LB65"/>
<proteinExistence type="predicted"/>
<sequence>MRSLLDQWEVVQVPKNRTRMRVSRVSPKIKSLTFPTYHTQPVSNLAQTSESLSIVKAYTPCCAIFPVSQKPMNAHSLAKYYSEYPHDVQAYALISQKCS</sequence>
<reference evidence="1 2" key="1">
    <citation type="journal article" date="2023" name="Hortic Res">
        <title>Pangenome of water caltrop reveals structural variations and asymmetric subgenome divergence after allopolyploidization.</title>
        <authorList>
            <person name="Zhang X."/>
            <person name="Chen Y."/>
            <person name="Wang L."/>
            <person name="Yuan Y."/>
            <person name="Fang M."/>
            <person name="Shi L."/>
            <person name="Lu R."/>
            <person name="Comes H.P."/>
            <person name="Ma Y."/>
            <person name="Chen Y."/>
            <person name="Huang G."/>
            <person name="Zhou Y."/>
            <person name="Zheng Z."/>
            <person name="Qiu Y."/>
        </authorList>
    </citation>
    <scope>NUCLEOTIDE SEQUENCE [LARGE SCALE GENOMIC DNA]</scope>
    <source>
        <tissue evidence="1">Roots</tissue>
    </source>
</reference>
<organism evidence="1 2">
    <name type="scientific">Trapa incisa</name>
    <dbReference type="NCBI Taxonomy" id="236973"/>
    <lineage>
        <taxon>Eukaryota</taxon>
        <taxon>Viridiplantae</taxon>
        <taxon>Streptophyta</taxon>
        <taxon>Embryophyta</taxon>
        <taxon>Tracheophyta</taxon>
        <taxon>Spermatophyta</taxon>
        <taxon>Magnoliopsida</taxon>
        <taxon>eudicotyledons</taxon>
        <taxon>Gunneridae</taxon>
        <taxon>Pentapetalae</taxon>
        <taxon>rosids</taxon>
        <taxon>malvids</taxon>
        <taxon>Myrtales</taxon>
        <taxon>Lythraceae</taxon>
        <taxon>Trapa</taxon>
    </lineage>
</organism>
<name>A0AAN7LB65_9MYRT</name>
<protein>
    <submittedName>
        <fullName evidence="1">Uncharacterized protein</fullName>
    </submittedName>
</protein>
<keyword evidence="2" id="KW-1185">Reference proteome</keyword>
<evidence type="ECO:0000313" key="2">
    <source>
        <dbReference type="Proteomes" id="UP001345219"/>
    </source>
</evidence>
<evidence type="ECO:0000313" key="1">
    <source>
        <dbReference type="EMBL" id="KAK4779648.1"/>
    </source>
</evidence>
<gene>
    <name evidence="1" type="ORF">SAY87_015754</name>
</gene>
<comment type="caution">
    <text evidence="1">The sequence shown here is derived from an EMBL/GenBank/DDBJ whole genome shotgun (WGS) entry which is preliminary data.</text>
</comment>
<accession>A0AAN7LB65</accession>
<dbReference type="Proteomes" id="UP001345219">
    <property type="component" value="Chromosome 13"/>
</dbReference>